<evidence type="ECO:0000259" key="6">
    <source>
        <dbReference type="Pfam" id="PF00535"/>
    </source>
</evidence>
<sequence>MIVLVPAFEPARHLLDLLRDLAREAPELSVVVVDDGSGPLYAPLFSDATRLGADVIGYADNRGKGAALKHGFAHIARHYPGQDVVCADSDGQHAVVDILRVGRAVHPGAMVLGVRAFAGRVPARSRIGNLVTRWAFRAASGVDVSDTQTGLRGYPSAALPWLCGVAGDRFEYELNLLLRAREAGWTIDEVPIATIYLAGNESSHFRPLVDSLRIYLPLLAFSASSLVAFGVDFVTLLLLNALTGNLLAAVIGARGLSSAVNFLTNRRMVFGSQRPLRATLVRYYLLVAVLLLANYGLLAWLTSFGVALAVAKVLVEVTLFVASYQVQRSFVFGRCTRPGVAVAKEPRQLVSSR</sequence>
<dbReference type="AlphaFoldDB" id="A0A2N9JNA3"/>
<evidence type="ECO:0000259" key="7">
    <source>
        <dbReference type="Pfam" id="PF04138"/>
    </source>
</evidence>
<dbReference type="SUPFAM" id="SSF53448">
    <property type="entry name" value="Nucleotide-diphospho-sugar transferases"/>
    <property type="match status" value="1"/>
</dbReference>
<keyword evidence="2 5" id="KW-0812">Transmembrane</keyword>
<feature type="transmembrane region" description="Helical" evidence="5">
    <location>
        <begin position="283"/>
        <end position="300"/>
    </location>
</feature>
<protein>
    <submittedName>
        <fullName evidence="8">Dolichyl-phosphate beta-D-mannosyltransferase</fullName>
    </submittedName>
</protein>
<keyword evidence="9" id="KW-1185">Reference proteome</keyword>
<evidence type="ECO:0000256" key="2">
    <source>
        <dbReference type="ARBA" id="ARBA00022692"/>
    </source>
</evidence>
<keyword evidence="8" id="KW-0808">Transferase</keyword>
<dbReference type="GO" id="GO:0006487">
    <property type="term" value="P:protein N-linked glycosylation"/>
    <property type="evidence" value="ECO:0007669"/>
    <property type="project" value="TreeGrafter"/>
</dbReference>
<comment type="subcellular location">
    <subcellularLocation>
        <location evidence="1">Membrane</location>
        <topology evidence="1">Multi-pass membrane protein</topology>
    </subcellularLocation>
</comment>
<dbReference type="InterPro" id="IPR007267">
    <property type="entry name" value="GtrA_DPMS_TM"/>
</dbReference>
<keyword evidence="4 5" id="KW-0472">Membrane</keyword>
<dbReference type="Pfam" id="PF04138">
    <property type="entry name" value="GtrA_DPMS_TM"/>
    <property type="match status" value="1"/>
</dbReference>
<evidence type="ECO:0000256" key="5">
    <source>
        <dbReference type="SAM" id="Phobius"/>
    </source>
</evidence>
<organism evidence="8 9">
    <name type="scientific">Micropruina glycogenica</name>
    <dbReference type="NCBI Taxonomy" id="75385"/>
    <lineage>
        <taxon>Bacteria</taxon>
        <taxon>Bacillati</taxon>
        <taxon>Actinomycetota</taxon>
        <taxon>Actinomycetes</taxon>
        <taxon>Propionibacteriales</taxon>
        <taxon>Nocardioidaceae</taxon>
        <taxon>Micropruina</taxon>
    </lineage>
</organism>
<dbReference type="Pfam" id="PF00535">
    <property type="entry name" value="Glycos_transf_2"/>
    <property type="match status" value="1"/>
</dbReference>
<dbReference type="InterPro" id="IPR029044">
    <property type="entry name" value="Nucleotide-diphossugar_trans"/>
</dbReference>
<evidence type="ECO:0000313" key="9">
    <source>
        <dbReference type="Proteomes" id="UP000238164"/>
    </source>
</evidence>
<dbReference type="Gene3D" id="3.90.550.10">
    <property type="entry name" value="Spore Coat Polysaccharide Biosynthesis Protein SpsA, Chain A"/>
    <property type="match status" value="1"/>
</dbReference>
<feature type="domain" description="Glycosyltransferase 2-like" evidence="6">
    <location>
        <begin position="3"/>
        <end position="98"/>
    </location>
</feature>
<name>A0A2N9JNA3_9ACTN</name>
<proteinExistence type="predicted"/>
<reference evidence="8 9" key="1">
    <citation type="submission" date="2018-02" db="EMBL/GenBank/DDBJ databases">
        <authorList>
            <person name="Cohen D.B."/>
            <person name="Kent A.D."/>
        </authorList>
    </citation>
    <scope>NUCLEOTIDE SEQUENCE [LARGE SCALE GENOMIC DNA]</scope>
    <source>
        <strain evidence="8">1</strain>
    </source>
</reference>
<evidence type="ECO:0000313" key="8">
    <source>
        <dbReference type="EMBL" id="SPD88947.1"/>
    </source>
</evidence>
<feature type="transmembrane region" description="Helical" evidence="5">
    <location>
        <begin position="245"/>
        <end position="263"/>
    </location>
</feature>
<dbReference type="CDD" id="cd04179">
    <property type="entry name" value="DPM_DPG-synthase_like"/>
    <property type="match status" value="1"/>
</dbReference>
<evidence type="ECO:0000256" key="1">
    <source>
        <dbReference type="ARBA" id="ARBA00004141"/>
    </source>
</evidence>
<dbReference type="PANTHER" id="PTHR10859:SF114">
    <property type="entry name" value="DOLICHOL-PHOSPHATE MANNOSYLTRANSFERASE"/>
    <property type="match status" value="1"/>
</dbReference>
<dbReference type="EMBL" id="LT985188">
    <property type="protein sequence ID" value="SPD88947.1"/>
    <property type="molecule type" value="Genomic_DNA"/>
</dbReference>
<keyword evidence="8" id="KW-0328">Glycosyltransferase</keyword>
<feature type="domain" description="GtrA/DPMS transmembrane" evidence="7">
    <location>
        <begin position="221"/>
        <end position="332"/>
    </location>
</feature>
<keyword evidence="3 5" id="KW-1133">Transmembrane helix</keyword>
<dbReference type="OrthoDB" id="9810303at2"/>
<dbReference type="RefSeq" id="WP_105187338.1">
    <property type="nucleotide sequence ID" value="NZ_BAAAGO010000016.1"/>
</dbReference>
<dbReference type="GO" id="GO:0016757">
    <property type="term" value="F:glycosyltransferase activity"/>
    <property type="evidence" value="ECO:0007669"/>
    <property type="project" value="UniProtKB-KW"/>
</dbReference>
<evidence type="ECO:0000256" key="3">
    <source>
        <dbReference type="ARBA" id="ARBA00022989"/>
    </source>
</evidence>
<gene>
    <name evidence="8" type="ORF">MPLG2_3917</name>
</gene>
<dbReference type="GO" id="GO:0016020">
    <property type="term" value="C:membrane"/>
    <property type="evidence" value="ECO:0007669"/>
    <property type="project" value="UniProtKB-SubCell"/>
</dbReference>
<feature type="transmembrane region" description="Helical" evidence="5">
    <location>
        <begin position="306"/>
        <end position="324"/>
    </location>
</feature>
<dbReference type="GO" id="GO:0000271">
    <property type="term" value="P:polysaccharide biosynthetic process"/>
    <property type="evidence" value="ECO:0007669"/>
    <property type="project" value="InterPro"/>
</dbReference>
<evidence type="ECO:0000256" key="4">
    <source>
        <dbReference type="ARBA" id="ARBA00023136"/>
    </source>
</evidence>
<dbReference type="Proteomes" id="UP000238164">
    <property type="component" value="Chromosome 1"/>
</dbReference>
<dbReference type="InterPro" id="IPR001173">
    <property type="entry name" value="Glyco_trans_2-like"/>
</dbReference>
<accession>A0A2N9JNA3</accession>
<dbReference type="KEGG" id="mgg:MPLG2_3917"/>
<dbReference type="PANTHER" id="PTHR10859">
    <property type="entry name" value="GLYCOSYL TRANSFERASE"/>
    <property type="match status" value="1"/>
</dbReference>